<evidence type="ECO:0000313" key="7">
    <source>
        <dbReference type="EMBL" id="SFF69448.1"/>
    </source>
</evidence>
<evidence type="ECO:0000256" key="2">
    <source>
        <dbReference type="ARBA" id="ARBA00009530"/>
    </source>
</evidence>
<name>A0A1I2KSX7_9FLAO</name>
<feature type="transmembrane region" description="Helical" evidence="6">
    <location>
        <begin position="25"/>
        <end position="47"/>
    </location>
</feature>
<keyword evidence="4 6" id="KW-1133">Transmembrane helix</keyword>
<dbReference type="InterPro" id="IPR000612">
    <property type="entry name" value="PMP3"/>
</dbReference>
<keyword evidence="8" id="KW-1185">Reference proteome</keyword>
<dbReference type="Proteomes" id="UP000199116">
    <property type="component" value="Unassembled WGS sequence"/>
</dbReference>
<dbReference type="GO" id="GO:0016020">
    <property type="term" value="C:membrane"/>
    <property type="evidence" value="ECO:0007669"/>
    <property type="project" value="UniProtKB-SubCell"/>
</dbReference>
<comment type="subcellular location">
    <subcellularLocation>
        <location evidence="1">Membrane</location>
    </subcellularLocation>
</comment>
<dbReference type="EMBL" id="FOOH01000005">
    <property type="protein sequence ID" value="SFF69448.1"/>
    <property type="molecule type" value="Genomic_DNA"/>
</dbReference>
<evidence type="ECO:0000256" key="3">
    <source>
        <dbReference type="ARBA" id="ARBA00022692"/>
    </source>
</evidence>
<proteinExistence type="inferred from homology"/>
<dbReference type="RefSeq" id="WP_075327910.1">
    <property type="nucleotide sequence ID" value="NZ_FOOH01000005.1"/>
</dbReference>
<protein>
    <submittedName>
        <fullName evidence="7">Proteolipid membrane potential modulator</fullName>
    </submittedName>
</protein>
<evidence type="ECO:0000313" key="8">
    <source>
        <dbReference type="Proteomes" id="UP000199116"/>
    </source>
</evidence>
<reference evidence="8" key="1">
    <citation type="submission" date="2016-10" db="EMBL/GenBank/DDBJ databases">
        <authorList>
            <person name="Varghese N."/>
            <person name="Submissions S."/>
        </authorList>
    </citation>
    <scope>NUCLEOTIDE SEQUENCE [LARGE SCALE GENOMIC DNA]</scope>
    <source>
        <strain evidence="8">DSM 23515</strain>
    </source>
</reference>
<evidence type="ECO:0000256" key="4">
    <source>
        <dbReference type="ARBA" id="ARBA00022989"/>
    </source>
</evidence>
<keyword evidence="5 6" id="KW-0472">Membrane</keyword>
<evidence type="ECO:0000256" key="6">
    <source>
        <dbReference type="SAM" id="Phobius"/>
    </source>
</evidence>
<gene>
    <name evidence="7" type="ORF">SAMN04488033_1057</name>
</gene>
<comment type="similarity">
    <text evidence="2">Belongs to the UPF0057 (PMP3) family.</text>
</comment>
<evidence type="ECO:0000256" key="1">
    <source>
        <dbReference type="ARBA" id="ARBA00004370"/>
    </source>
</evidence>
<sequence length="54" mass="5855">MSVWRVILSVLFPPLAVYDRGCGSILIVLILTILGWIPGVIAALIILNNPRKGV</sequence>
<keyword evidence="3 6" id="KW-0812">Transmembrane</keyword>
<organism evidence="7 8">
    <name type="scientific">Salegentibacter agarivorans</name>
    <dbReference type="NCBI Taxonomy" id="345907"/>
    <lineage>
        <taxon>Bacteria</taxon>
        <taxon>Pseudomonadati</taxon>
        <taxon>Bacteroidota</taxon>
        <taxon>Flavobacteriia</taxon>
        <taxon>Flavobacteriales</taxon>
        <taxon>Flavobacteriaceae</taxon>
        <taxon>Salegentibacter</taxon>
    </lineage>
</organism>
<evidence type="ECO:0000256" key="5">
    <source>
        <dbReference type="ARBA" id="ARBA00023136"/>
    </source>
</evidence>
<dbReference type="Pfam" id="PF01679">
    <property type="entry name" value="Pmp3"/>
    <property type="match status" value="1"/>
</dbReference>
<accession>A0A1I2KSX7</accession>
<dbReference type="AlphaFoldDB" id="A0A1I2KSX7"/>